<sequence length="222" mass="24551">MSARDNIFKRLRERADGPLTAPESDFAVVTGRGWGREERLARFERWITSVHGEVIHTSCDAWASALVEVLEAKGIRRLALGREHPVAAEARAALAEGGVVLIDADRDIEAWRHEQFHDADAGLTSTRGAIAETGSLWLWPTPDEPRLLSLVPPIHIAVLDADTVEDTFFDVIERNGWADDMPTNALLISGPSKTADIEQTLAYGVHGPRELVVLLRHREQCP</sequence>
<dbReference type="RefSeq" id="WP_167117062.1">
    <property type="nucleotide sequence ID" value="NZ_JAAQTO010000045.1"/>
</dbReference>
<feature type="domain" description="LUD" evidence="1">
    <location>
        <begin position="41"/>
        <end position="215"/>
    </location>
</feature>
<protein>
    <submittedName>
        <fullName evidence="2">Lactate utilization protein C</fullName>
    </submittedName>
</protein>
<comment type="caution">
    <text evidence="2">The sequence shown here is derived from an EMBL/GenBank/DDBJ whole genome shotgun (WGS) entry which is preliminary data.</text>
</comment>
<organism evidence="2 3">
    <name type="scientific">Billgrantia bachuensis</name>
    <dbReference type="NCBI Taxonomy" id="2717286"/>
    <lineage>
        <taxon>Bacteria</taxon>
        <taxon>Pseudomonadati</taxon>
        <taxon>Pseudomonadota</taxon>
        <taxon>Gammaproteobacteria</taxon>
        <taxon>Oceanospirillales</taxon>
        <taxon>Halomonadaceae</taxon>
        <taxon>Billgrantia</taxon>
    </lineage>
</organism>
<reference evidence="2 3" key="1">
    <citation type="submission" date="2020-03" db="EMBL/GenBank/DDBJ databases">
        <title>Identification of Halomonas strains.</title>
        <authorList>
            <person name="Xiao Z."/>
            <person name="Dong F."/>
            <person name="Wang Z."/>
            <person name="Zhao J.-Y."/>
        </authorList>
    </citation>
    <scope>NUCLEOTIDE SEQUENCE [LARGE SCALE GENOMIC DNA]</scope>
    <source>
        <strain evidence="2 3">DX6</strain>
    </source>
</reference>
<keyword evidence="3" id="KW-1185">Reference proteome</keyword>
<dbReference type="Proteomes" id="UP001318321">
    <property type="component" value="Unassembled WGS sequence"/>
</dbReference>
<dbReference type="InterPro" id="IPR003741">
    <property type="entry name" value="LUD_dom"/>
</dbReference>
<evidence type="ECO:0000313" key="3">
    <source>
        <dbReference type="Proteomes" id="UP001318321"/>
    </source>
</evidence>
<name>A0ABX0PU08_9GAMM</name>
<dbReference type="Gene3D" id="3.40.50.10420">
    <property type="entry name" value="NagB/RpiA/CoA transferase-like"/>
    <property type="match status" value="1"/>
</dbReference>
<dbReference type="SUPFAM" id="SSF100950">
    <property type="entry name" value="NagB/RpiA/CoA transferase-like"/>
    <property type="match status" value="1"/>
</dbReference>
<dbReference type="PANTHER" id="PTHR43682">
    <property type="entry name" value="LACTATE UTILIZATION PROTEIN C"/>
    <property type="match status" value="1"/>
</dbReference>
<accession>A0ABX0PU08</accession>
<gene>
    <name evidence="2" type="ORF">HBJ55_15875</name>
</gene>
<dbReference type="EMBL" id="JAAQTO010000045">
    <property type="protein sequence ID" value="NIC06907.1"/>
    <property type="molecule type" value="Genomic_DNA"/>
</dbReference>
<dbReference type="Pfam" id="PF02589">
    <property type="entry name" value="LUD_dom"/>
    <property type="match status" value="1"/>
</dbReference>
<proteinExistence type="predicted"/>
<evidence type="ECO:0000259" key="1">
    <source>
        <dbReference type="Pfam" id="PF02589"/>
    </source>
</evidence>
<dbReference type="PANTHER" id="PTHR43682:SF1">
    <property type="entry name" value="LACTATE UTILIZATION PROTEIN C"/>
    <property type="match status" value="1"/>
</dbReference>
<dbReference type="InterPro" id="IPR037171">
    <property type="entry name" value="NagB/RpiA_transferase-like"/>
</dbReference>
<dbReference type="InterPro" id="IPR024185">
    <property type="entry name" value="FTHF_cligase-like_sf"/>
</dbReference>
<evidence type="ECO:0000313" key="2">
    <source>
        <dbReference type="EMBL" id="NIC06907.1"/>
    </source>
</evidence>